<dbReference type="GO" id="GO:0005886">
    <property type="term" value="C:plasma membrane"/>
    <property type="evidence" value="ECO:0007669"/>
    <property type="project" value="UniProtKB-SubCell"/>
</dbReference>
<evidence type="ECO:0000256" key="3">
    <source>
        <dbReference type="ARBA" id="ARBA00022692"/>
    </source>
</evidence>
<evidence type="ECO:0000313" key="10">
    <source>
        <dbReference type="EMBL" id="OHA42199.1"/>
    </source>
</evidence>
<reference evidence="10 11" key="1">
    <citation type="journal article" date="2016" name="Nat. Commun.">
        <title>Thousands of microbial genomes shed light on interconnected biogeochemical processes in an aquifer system.</title>
        <authorList>
            <person name="Anantharaman K."/>
            <person name="Brown C.T."/>
            <person name="Hug L.A."/>
            <person name="Sharon I."/>
            <person name="Castelle C.J."/>
            <person name="Probst A.J."/>
            <person name="Thomas B.C."/>
            <person name="Singh A."/>
            <person name="Wilkins M.J."/>
            <person name="Karaoz U."/>
            <person name="Brodie E.L."/>
            <person name="Williams K.H."/>
            <person name="Hubbard S.S."/>
            <person name="Banfield J.F."/>
        </authorList>
    </citation>
    <scope>NUCLEOTIDE SEQUENCE [LARGE SCALE GENOMIC DNA]</scope>
</reference>
<evidence type="ECO:0000256" key="1">
    <source>
        <dbReference type="ARBA" id="ARBA00004651"/>
    </source>
</evidence>
<dbReference type="Proteomes" id="UP000177269">
    <property type="component" value="Unassembled WGS sequence"/>
</dbReference>
<dbReference type="AlphaFoldDB" id="A0A1G2P3B2"/>
<evidence type="ECO:0000256" key="6">
    <source>
        <dbReference type="ARBA" id="ARBA00038076"/>
    </source>
</evidence>
<dbReference type="GO" id="GO:0022857">
    <property type="term" value="F:transmembrane transporter activity"/>
    <property type="evidence" value="ECO:0007669"/>
    <property type="project" value="TreeGrafter"/>
</dbReference>
<keyword evidence="3 7" id="KW-0812">Transmembrane</keyword>
<name>A0A1G2P3B2_9BACT</name>
<protein>
    <recommendedName>
        <fullName evidence="12">Multidrug ABC transporter substrate-binding protein</fullName>
    </recommendedName>
</protein>
<feature type="transmembrane region" description="Helical" evidence="7">
    <location>
        <begin position="21"/>
        <end position="41"/>
    </location>
</feature>
<comment type="caution">
    <text evidence="10">The sequence shown here is derived from an EMBL/GenBank/DDBJ whole genome shotgun (WGS) entry which is preliminary data.</text>
</comment>
<evidence type="ECO:0000256" key="2">
    <source>
        <dbReference type="ARBA" id="ARBA00022475"/>
    </source>
</evidence>
<gene>
    <name evidence="10" type="ORF">A3G52_00400</name>
</gene>
<evidence type="ECO:0000259" key="9">
    <source>
        <dbReference type="Pfam" id="PF12704"/>
    </source>
</evidence>
<evidence type="ECO:0000256" key="7">
    <source>
        <dbReference type="SAM" id="Phobius"/>
    </source>
</evidence>
<dbReference type="Pfam" id="PF12704">
    <property type="entry name" value="MacB_PCD"/>
    <property type="match status" value="1"/>
</dbReference>
<dbReference type="PANTHER" id="PTHR30572">
    <property type="entry name" value="MEMBRANE COMPONENT OF TRANSPORTER-RELATED"/>
    <property type="match status" value="1"/>
</dbReference>
<dbReference type="InterPro" id="IPR025857">
    <property type="entry name" value="MacB_PCD"/>
</dbReference>
<keyword evidence="4 7" id="KW-1133">Transmembrane helix</keyword>
<comment type="subcellular location">
    <subcellularLocation>
        <location evidence="1">Cell membrane</location>
        <topology evidence="1">Multi-pass membrane protein</topology>
    </subcellularLocation>
</comment>
<dbReference type="Pfam" id="PF02687">
    <property type="entry name" value="FtsX"/>
    <property type="match status" value="1"/>
</dbReference>
<organism evidence="10 11">
    <name type="scientific">Candidatus Taylorbacteria bacterium RIFCSPLOWO2_12_FULL_43_20</name>
    <dbReference type="NCBI Taxonomy" id="1802332"/>
    <lineage>
        <taxon>Bacteria</taxon>
        <taxon>Candidatus Tayloriibacteriota</taxon>
    </lineage>
</organism>
<feature type="domain" description="ABC3 transporter permease C-terminal" evidence="8">
    <location>
        <begin position="285"/>
        <end position="404"/>
    </location>
</feature>
<feature type="domain" description="MacB-like periplasmic core" evidence="9">
    <location>
        <begin position="21"/>
        <end position="243"/>
    </location>
</feature>
<dbReference type="EMBL" id="MHSK01000017">
    <property type="protein sequence ID" value="OHA42199.1"/>
    <property type="molecule type" value="Genomic_DNA"/>
</dbReference>
<dbReference type="PANTHER" id="PTHR30572:SF4">
    <property type="entry name" value="ABC TRANSPORTER PERMEASE YTRF"/>
    <property type="match status" value="1"/>
</dbReference>
<keyword evidence="5 7" id="KW-0472">Membrane</keyword>
<dbReference type="InterPro" id="IPR050250">
    <property type="entry name" value="Macrolide_Exporter_MacB"/>
</dbReference>
<feature type="transmembrane region" description="Helical" evidence="7">
    <location>
        <begin position="282"/>
        <end position="306"/>
    </location>
</feature>
<sequence>MRTAHTFKSAFKSLRANKTRSALTILGIVIGITAIIIVVSVSEGAKGLILSQIKGLGANIIFIEPGREPEGPSDFTQILSDSLKDRELKALNKRNIPDLKDLAPAVMVPAILSRGGETKNTNVLGTSPLYAEMLSIFPEQGVFLSDDDVLSGSNSVVIGYNVKEELFGPSDALGENIKIKNKNFRVIGVFPKKGQVAFFDVDNVAIIPYTTALNYISGSRHYNLIMAEISTDEAVPRAAKDIEITLRNLHSITDPEKDDFHITTQEDIVDRVGTITGVLQTLLGSVAAISLIVGGIGIMNIMLVSVTERTREIGLRKALGARPADILYQFLLEAVMLTIIGGVIGIILGALFSFTVSIVLSKTLNLDWSFVFSTKAAALGIAVSGGIGLIFGIFPARRASKKSPIEALRYE</sequence>
<accession>A0A1G2P3B2</accession>
<comment type="similarity">
    <text evidence="6">Belongs to the ABC-4 integral membrane protein family.</text>
</comment>
<feature type="transmembrane region" description="Helical" evidence="7">
    <location>
        <begin position="376"/>
        <end position="394"/>
    </location>
</feature>
<keyword evidence="2" id="KW-1003">Cell membrane</keyword>
<evidence type="ECO:0000259" key="8">
    <source>
        <dbReference type="Pfam" id="PF02687"/>
    </source>
</evidence>
<evidence type="ECO:0008006" key="12">
    <source>
        <dbReference type="Google" id="ProtNLM"/>
    </source>
</evidence>
<evidence type="ECO:0000313" key="11">
    <source>
        <dbReference type="Proteomes" id="UP000177269"/>
    </source>
</evidence>
<feature type="transmembrane region" description="Helical" evidence="7">
    <location>
        <begin position="327"/>
        <end position="356"/>
    </location>
</feature>
<evidence type="ECO:0000256" key="4">
    <source>
        <dbReference type="ARBA" id="ARBA00022989"/>
    </source>
</evidence>
<proteinExistence type="inferred from homology"/>
<evidence type="ECO:0000256" key="5">
    <source>
        <dbReference type="ARBA" id="ARBA00023136"/>
    </source>
</evidence>
<dbReference type="InterPro" id="IPR003838">
    <property type="entry name" value="ABC3_permease_C"/>
</dbReference>